<evidence type="ECO:0000256" key="1">
    <source>
        <dbReference type="SAM" id="MobiDB-lite"/>
    </source>
</evidence>
<gene>
    <name evidence="2" type="ORF">BBK36DRAFT_1183871</name>
</gene>
<dbReference type="Proteomes" id="UP000241546">
    <property type="component" value="Unassembled WGS sequence"/>
</dbReference>
<evidence type="ECO:0000313" key="3">
    <source>
        <dbReference type="Proteomes" id="UP000241546"/>
    </source>
</evidence>
<name>A0A2T4B0Q3_9HYPO</name>
<dbReference type="RefSeq" id="XP_024746222.1">
    <property type="nucleotide sequence ID" value="XM_024896374.1"/>
</dbReference>
<feature type="compositionally biased region" description="Low complexity" evidence="1">
    <location>
        <begin position="16"/>
        <end position="27"/>
    </location>
</feature>
<feature type="compositionally biased region" description="Polar residues" evidence="1">
    <location>
        <begin position="1"/>
        <end position="15"/>
    </location>
</feature>
<feature type="region of interest" description="Disordered" evidence="1">
    <location>
        <begin position="1"/>
        <end position="55"/>
    </location>
</feature>
<accession>A0A2T4B0Q3</accession>
<dbReference type="OrthoDB" id="37659at2759"/>
<dbReference type="EMBL" id="KZ680221">
    <property type="protein sequence ID" value="PTB62902.1"/>
    <property type="molecule type" value="Genomic_DNA"/>
</dbReference>
<sequence length="313" mass="31951">MDNGSSASPAASRQLSASGSASAPTSALVPTITSPFNFPTSGQGKGKGKGDSAAPPIYDDAAAAAAAAAASSSSSASARPIAFPQIKPDKDSPFLPAYAPVLLSYGITKETWRSFLATISAFLTATVSDRALSHATDMAAHIGQAPKNLGKNVAAHAKSIGRNVSDNAKRGNIVGAAVGLIGGTISLPISTALGIVGATLSLPGQAIGAVTKKPRTPQERAATYAAVANDEWLHMRGLHAHLFDSAGLAHHLGLPLDSMLSMAWETKESDAASQMRALEPHVAGLEVDEGTMLQLKTQTLWLVLMPGKTPTAS</sequence>
<dbReference type="AlphaFoldDB" id="A0A2T4B0Q3"/>
<evidence type="ECO:0000313" key="2">
    <source>
        <dbReference type="EMBL" id="PTB62902.1"/>
    </source>
</evidence>
<organism evidence="2 3">
    <name type="scientific">Trichoderma citrinoviride</name>
    <dbReference type="NCBI Taxonomy" id="58853"/>
    <lineage>
        <taxon>Eukaryota</taxon>
        <taxon>Fungi</taxon>
        <taxon>Dikarya</taxon>
        <taxon>Ascomycota</taxon>
        <taxon>Pezizomycotina</taxon>
        <taxon>Sordariomycetes</taxon>
        <taxon>Hypocreomycetidae</taxon>
        <taxon>Hypocreales</taxon>
        <taxon>Hypocreaceae</taxon>
        <taxon>Trichoderma</taxon>
    </lineage>
</organism>
<keyword evidence="3" id="KW-1185">Reference proteome</keyword>
<feature type="compositionally biased region" description="Polar residues" evidence="1">
    <location>
        <begin position="31"/>
        <end position="41"/>
    </location>
</feature>
<protein>
    <submittedName>
        <fullName evidence="2">Uncharacterized protein</fullName>
    </submittedName>
</protein>
<dbReference type="GeneID" id="36604492"/>
<proteinExistence type="predicted"/>
<reference evidence="3" key="1">
    <citation type="submission" date="2016-07" db="EMBL/GenBank/DDBJ databases">
        <title>Multiple horizontal gene transfer events from other fungi enriched the ability of initially mycotrophic Trichoderma (Ascomycota) to feed on dead plant biomass.</title>
        <authorList>
            <consortium name="DOE Joint Genome Institute"/>
            <person name="Atanasova L."/>
            <person name="Chenthamara K."/>
            <person name="Zhang J."/>
            <person name="Grujic M."/>
            <person name="Henrissat B."/>
            <person name="Kuo A."/>
            <person name="Aerts A."/>
            <person name="Salamov A."/>
            <person name="Lipzen A."/>
            <person name="Labutti K."/>
            <person name="Barry K."/>
            <person name="Miao Y."/>
            <person name="Rahimi M.J."/>
            <person name="Shen Q."/>
            <person name="Grigoriev I.V."/>
            <person name="Kubicek C.P."/>
            <person name="Druzhinina I.S."/>
        </authorList>
    </citation>
    <scope>NUCLEOTIDE SEQUENCE [LARGE SCALE GENOMIC DNA]</scope>
    <source>
        <strain evidence="3">TUCIM 6016</strain>
    </source>
</reference>